<evidence type="ECO:0000256" key="5">
    <source>
        <dbReference type="ARBA" id="ARBA00023136"/>
    </source>
</evidence>
<dbReference type="InterPro" id="IPR018704">
    <property type="entry name" value="SecYEG/CpoB_TPR"/>
</dbReference>
<keyword evidence="3 9" id="KW-0812">Transmembrane</keyword>
<accession>A0A397QA04</accession>
<evidence type="ECO:0000256" key="4">
    <source>
        <dbReference type="ARBA" id="ARBA00022989"/>
    </source>
</evidence>
<dbReference type="OrthoDB" id="7173339at2"/>
<feature type="domain" description="Ancillary SecYEG translocon subunit/Cell division coordinator CpoB TPR" evidence="10">
    <location>
        <begin position="22"/>
        <end position="210"/>
    </location>
</feature>
<sequence>MSEGDIFREVEQDMRREQLAQLWRKYGVYVIATALVIVLAVGGYQGWTWWQSSRAASDGTAFVEASTLQQNGQPDAAAETFSALAEDGMGSYSALSELRLAAIAAAKGETDAAVQAYDSVAESTDDSMLRGFARIQAATLLIDTAAPSEIEARVGDMRDDASPWRHSARELLALSAFKADENEKARTLYQELLSDSDTPGPMRQRAQMMLSLINAPASAGSTDAASASAE</sequence>
<organism evidence="11 12">
    <name type="scientific">Dichotomicrobium thermohalophilum</name>
    <dbReference type="NCBI Taxonomy" id="933063"/>
    <lineage>
        <taxon>Bacteria</taxon>
        <taxon>Pseudomonadati</taxon>
        <taxon>Pseudomonadota</taxon>
        <taxon>Alphaproteobacteria</taxon>
        <taxon>Hyphomicrobiales</taxon>
        <taxon>Hyphomicrobiaceae</taxon>
        <taxon>Dichotomicrobium</taxon>
    </lineage>
</organism>
<dbReference type="Proteomes" id="UP000266273">
    <property type="component" value="Unassembled WGS sequence"/>
</dbReference>
<proteinExistence type="inferred from homology"/>
<keyword evidence="2" id="KW-1003">Cell membrane</keyword>
<evidence type="ECO:0000256" key="8">
    <source>
        <dbReference type="ARBA" id="ARBA00024235"/>
    </source>
</evidence>
<dbReference type="EMBL" id="QXDF01000001">
    <property type="protein sequence ID" value="RIA56625.1"/>
    <property type="molecule type" value="Genomic_DNA"/>
</dbReference>
<reference evidence="11 12" key="1">
    <citation type="submission" date="2018-08" db="EMBL/GenBank/DDBJ databases">
        <title>Genomic Encyclopedia of Archaeal and Bacterial Type Strains, Phase II (KMG-II): from individual species to whole genera.</title>
        <authorList>
            <person name="Goeker M."/>
        </authorList>
    </citation>
    <scope>NUCLEOTIDE SEQUENCE [LARGE SCALE GENOMIC DNA]</scope>
    <source>
        <strain evidence="11 12">DSM 5002</strain>
    </source>
</reference>
<gene>
    <name evidence="11" type="ORF">BXY53_1731</name>
</gene>
<comment type="caution">
    <text evidence="11">The sequence shown here is derived from an EMBL/GenBank/DDBJ whole genome shotgun (WGS) entry which is preliminary data.</text>
</comment>
<keyword evidence="12" id="KW-1185">Reference proteome</keyword>
<dbReference type="AlphaFoldDB" id="A0A397QA04"/>
<dbReference type="InterPro" id="IPR011990">
    <property type="entry name" value="TPR-like_helical_dom_sf"/>
</dbReference>
<dbReference type="RefSeq" id="WP_119061400.1">
    <property type="nucleotide sequence ID" value="NZ_QXDF01000001.1"/>
</dbReference>
<evidence type="ECO:0000313" key="11">
    <source>
        <dbReference type="EMBL" id="RIA56625.1"/>
    </source>
</evidence>
<keyword evidence="6" id="KW-0143">Chaperone</keyword>
<evidence type="ECO:0000256" key="1">
    <source>
        <dbReference type="ARBA" id="ARBA00004401"/>
    </source>
</evidence>
<evidence type="ECO:0000256" key="7">
    <source>
        <dbReference type="ARBA" id="ARBA00024197"/>
    </source>
</evidence>
<evidence type="ECO:0000256" key="6">
    <source>
        <dbReference type="ARBA" id="ARBA00023186"/>
    </source>
</evidence>
<dbReference type="Pfam" id="PF09976">
    <property type="entry name" value="TPR_21"/>
    <property type="match status" value="1"/>
</dbReference>
<evidence type="ECO:0000259" key="10">
    <source>
        <dbReference type="Pfam" id="PF09976"/>
    </source>
</evidence>
<evidence type="ECO:0000256" key="9">
    <source>
        <dbReference type="SAM" id="Phobius"/>
    </source>
</evidence>
<name>A0A397QA04_9HYPH</name>
<dbReference type="PANTHER" id="PTHR38035">
    <property type="entry name" value="UPF0070 PROTEIN YFGM"/>
    <property type="match status" value="1"/>
</dbReference>
<dbReference type="Gene3D" id="1.25.40.10">
    <property type="entry name" value="Tetratricopeptide repeat domain"/>
    <property type="match status" value="1"/>
</dbReference>
<comment type="similarity">
    <text evidence="7">Belongs to the YfgM family.</text>
</comment>
<dbReference type="GO" id="GO:0005886">
    <property type="term" value="C:plasma membrane"/>
    <property type="evidence" value="ECO:0007669"/>
    <property type="project" value="UniProtKB-SubCell"/>
</dbReference>
<evidence type="ECO:0000256" key="2">
    <source>
        <dbReference type="ARBA" id="ARBA00022475"/>
    </source>
</evidence>
<keyword evidence="5 9" id="KW-0472">Membrane</keyword>
<keyword evidence="4 9" id="KW-1133">Transmembrane helix</keyword>
<protein>
    <recommendedName>
        <fullName evidence="8">Ancillary SecYEG translocon subunit</fullName>
    </recommendedName>
</protein>
<comment type="subcellular location">
    <subcellularLocation>
        <location evidence="1">Cell membrane</location>
        <topology evidence="1">Single-pass type II membrane protein</topology>
    </subcellularLocation>
</comment>
<feature type="transmembrane region" description="Helical" evidence="9">
    <location>
        <begin position="26"/>
        <end position="47"/>
    </location>
</feature>
<dbReference type="GO" id="GO:0044877">
    <property type="term" value="F:protein-containing complex binding"/>
    <property type="evidence" value="ECO:0007669"/>
    <property type="project" value="InterPro"/>
</dbReference>
<dbReference type="InterPro" id="IPR026039">
    <property type="entry name" value="YfgM"/>
</dbReference>
<evidence type="ECO:0000313" key="12">
    <source>
        <dbReference type="Proteomes" id="UP000266273"/>
    </source>
</evidence>
<evidence type="ECO:0000256" key="3">
    <source>
        <dbReference type="ARBA" id="ARBA00022692"/>
    </source>
</evidence>
<dbReference type="PANTHER" id="PTHR38035:SF1">
    <property type="entry name" value="ANCILLARY SECYEG TRANSLOCON SUBUNIT"/>
    <property type="match status" value="1"/>
</dbReference>
<dbReference type="SUPFAM" id="SSF48452">
    <property type="entry name" value="TPR-like"/>
    <property type="match status" value="1"/>
</dbReference>